<keyword evidence="2" id="KW-0255">Endonuclease</keyword>
<name>A0A1K1XQ14_9GAMM</name>
<keyword evidence="2" id="KW-0378">Hydrolase</keyword>
<reference evidence="2 3" key="1">
    <citation type="submission" date="2016-11" db="EMBL/GenBank/DDBJ databases">
        <authorList>
            <person name="Jaros S."/>
            <person name="Januszkiewicz K."/>
            <person name="Wedrychowicz H."/>
        </authorList>
    </citation>
    <scope>NUCLEOTIDE SEQUENCE [LARGE SCALE GENOMIC DNA]</scope>
    <source>
        <strain evidence="2 3">DSM 21637</strain>
    </source>
</reference>
<dbReference type="OrthoDB" id="6116809at2"/>
<keyword evidence="1" id="KW-0472">Membrane</keyword>
<keyword evidence="3" id="KW-1185">Reference proteome</keyword>
<keyword evidence="1" id="KW-0812">Transmembrane</keyword>
<feature type="transmembrane region" description="Helical" evidence="1">
    <location>
        <begin position="6"/>
        <end position="33"/>
    </location>
</feature>
<keyword evidence="1" id="KW-1133">Transmembrane helix</keyword>
<gene>
    <name evidence="2" type="ORF">SAMN02745752_01971</name>
</gene>
<dbReference type="RefSeq" id="WP_072326265.1">
    <property type="nucleotide sequence ID" value="NZ_FPJW01000006.1"/>
</dbReference>
<keyword evidence="2" id="KW-0540">Nuclease</keyword>
<dbReference type="Proteomes" id="UP000182350">
    <property type="component" value="Unassembled WGS sequence"/>
</dbReference>
<dbReference type="EMBL" id="FPJW01000006">
    <property type="protein sequence ID" value="SFX51810.1"/>
    <property type="molecule type" value="Genomic_DNA"/>
</dbReference>
<protein>
    <submittedName>
        <fullName evidence="2">Endonuclease YncB, thermonuclease family</fullName>
    </submittedName>
</protein>
<proteinExistence type="predicted"/>
<evidence type="ECO:0000313" key="2">
    <source>
        <dbReference type="EMBL" id="SFX51810.1"/>
    </source>
</evidence>
<dbReference type="AlphaFoldDB" id="A0A1K1XQ14"/>
<organism evidence="2 3">
    <name type="scientific">Marinospirillum alkaliphilum DSM 21637</name>
    <dbReference type="NCBI Taxonomy" id="1122209"/>
    <lineage>
        <taxon>Bacteria</taxon>
        <taxon>Pseudomonadati</taxon>
        <taxon>Pseudomonadota</taxon>
        <taxon>Gammaproteobacteria</taxon>
        <taxon>Oceanospirillales</taxon>
        <taxon>Oceanospirillaceae</taxon>
        <taxon>Marinospirillum</taxon>
    </lineage>
</organism>
<accession>A0A1K1XQ14</accession>
<dbReference type="STRING" id="1122209.SAMN02745752_01971"/>
<dbReference type="GO" id="GO:0004519">
    <property type="term" value="F:endonuclease activity"/>
    <property type="evidence" value="ECO:0007669"/>
    <property type="project" value="UniProtKB-KW"/>
</dbReference>
<dbReference type="SUPFAM" id="SSF50199">
    <property type="entry name" value="Staphylococcal nuclease"/>
    <property type="match status" value="1"/>
</dbReference>
<dbReference type="Gene3D" id="2.40.50.90">
    <property type="match status" value="1"/>
</dbReference>
<evidence type="ECO:0000313" key="3">
    <source>
        <dbReference type="Proteomes" id="UP000182350"/>
    </source>
</evidence>
<evidence type="ECO:0000256" key="1">
    <source>
        <dbReference type="SAM" id="Phobius"/>
    </source>
</evidence>
<sequence length="203" mass="22246">MKPTHWISLVILLTAAAMLFYTLPAITGSLVLIKGAGRPIPASVQGVVDGQTLVLKLQNNDQVCLVLNGVNTPLKDQPGYRRSVLGLIDLAQGRFRGKVLVEVDAVLHSQLWVGNVRSQDRDEAGHLALIRSGYAWPDSYQHESREKMTEFAAAAREAHLEARSQARGHWSGVHIGEAPNRPAQSYIQHLLDQGHPDPACQAR</sequence>
<dbReference type="InterPro" id="IPR035437">
    <property type="entry name" value="SNase_OB-fold_sf"/>
</dbReference>